<dbReference type="GO" id="GO:0032993">
    <property type="term" value="C:protein-DNA complex"/>
    <property type="evidence" value="ECO:0007669"/>
    <property type="project" value="TreeGrafter"/>
</dbReference>
<dbReference type="GO" id="GO:0006307">
    <property type="term" value="P:DNA alkylation repair"/>
    <property type="evidence" value="ECO:0007669"/>
    <property type="project" value="TreeGrafter"/>
</dbReference>
<organism evidence="5 6">
    <name type="scientific">Nocardia jinanensis</name>
    <dbReference type="NCBI Taxonomy" id="382504"/>
    <lineage>
        <taxon>Bacteria</taxon>
        <taxon>Bacillati</taxon>
        <taxon>Actinomycetota</taxon>
        <taxon>Actinomycetes</taxon>
        <taxon>Mycobacteriales</taxon>
        <taxon>Nocardiaceae</taxon>
        <taxon>Nocardia</taxon>
    </lineage>
</organism>
<evidence type="ECO:0000256" key="2">
    <source>
        <dbReference type="ARBA" id="ARBA00012000"/>
    </source>
</evidence>
<keyword evidence="3" id="KW-0227">DNA damage</keyword>
<dbReference type="InterPro" id="IPR051912">
    <property type="entry name" value="Alkylbase_DNA_Glycosylase/TA"/>
</dbReference>
<dbReference type="SUPFAM" id="SSF48150">
    <property type="entry name" value="DNA-glycosylase"/>
    <property type="match status" value="1"/>
</dbReference>
<accession>A0A917VX88</accession>
<dbReference type="GO" id="GO:0032131">
    <property type="term" value="F:alkylated DNA binding"/>
    <property type="evidence" value="ECO:0007669"/>
    <property type="project" value="TreeGrafter"/>
</dbReference>
<dbReference type="InterPro" id="IPR011257">
    <property type="entry name" value="DNA_glycosylase"/>
</dbReference>
<dbReference type="GO" id="GO:0005737">
    <property type="term" value="C:cytoplasm"/>
    <property type="evidence" value="ECO:0007669"/>
    <property type="project" value="TreeGrafter"/>
</dbReference>
<dbReference type="GO" id="GO:0043916">
    <property type="term" value="F:DNA-7-methylguanine glycosylase activity"/>
    <property type="evidence" value="ECO:0007669"/>
    <property type="project" value="TreeGrafter"/>
</dbReference>
<dbReference type="AlphaFoldDB" id="A0A917VX88"/>
<comment type="caution">
    <text evidence="5">The sequence shown here is derived from an EMBL/GenBank/DDBJ whole genome shotgun (WGS) entry which is preliminary data.</text>
</comment>
<gene>
    <name evidence="5" type="ORF">GCM10011588_46950</name>
</gene>
<dbReference type="Gene3D" id="1.10.340.30">
    <property type="entry name" value="Hypothetical protein, domain 2"/>
    <property type="match status" value="1"/>
</dbReference>
<proteinExistence type="predicted"/>
<reference evidence="5" key="2">
    <citation type="submission" date="2020-09" db="EMBL/GenBank/DDBJ databases">
        <authorList>
            <person name="Sun Q."/>
            <person name="Zhou Y."/>
        </authorList>
    </citation>
    <scope>NUCLEOTIDE SEQUENCE</scope>
    <source>
        <strain evidence="5">CGMCC 4.3508</strain>
    </source>
</reference>
<dbReference type="GO" id="GO:0008725">
    <property type="term" value="F:DNA-3-methyladenine glycosylase activity"/>
    <property type="evidence" value="ECO:0007669"/>
    <property type="project" value="TreeGrafter"/>
</dbReference>
<comment type="catalytic activity">
    <reaction evidence="1">
        <text>Hydrolysis of alkylated DNA, releasing 3-methyladenine, 3-methylguanine, 7-methylguanine and 7-methyladenine.</text>
        <dbReference type="EC" id="3.2.2.21"/>
    </reaction>
</comment>
<dbReference type="RefSeq" id="WP_058856113.1">
    <property type="nucleotide sequence ID" value="NZ_BMMH01000010.1"/>
</dbReference>
<dbReference type="EC" id="3.2.2.21" evidence="2"/>
<dbReference type="InterPro" id="IPR003265">
    <property type="entry name" value="HhH-GPD_domain"/>
</dbReference>
<dbReference type="CDD" id="cd00056">
    <property type="entry name" value="ENDO3c"/>
    <property type="match status" value="1"/>
</dbReference>
<dbReference type="PANTHER" id="PTHR43003">
    <property type="entry name" value="DNA-3-METHYLADENINE GLYCOSYLASE"/>
    <property type="match status" value="1"/>
</dbReference>
<dbReference type="EMBL" id="BMMH01000010">
    <property type="protein sequence ID" value="GGL26769.1"/>
    <property type="molecule type" value="Genomic_DNA"/>
</dbReference>
<keyword evidence="4" id="KW-0234">DNA repair</keyword>
<sequence length="315" mass="34548">MVPVRTAGPADDAWATRTVSADAPVHLAHTLAPLRRGPGDPCHQITPDGAHWHTSRMPTGPVTYRLVQDDPVTVTADAWGAGTAEFLDGLDRMLCLDEKVDDFVAIHPTVAAAHQRHPGLRMLRTGRVLEALVPAILEQKVTIVSAHAAWRRLLHSFGSPPPGPAPEGMRVPPDAATWSRIPSWGFHRANVGPQRWQTVVRAARVADSLERTVALPPGEAARRLRTIPGIGEWTAAETAQRAFGDADALSVGDFHLASIVGWTLLGRDMDDAEMINYLEPVRPHRYRTIRLLEISGQARKPRFGPRASVTDHRWH</sequence>
<protein>
    <recommendedName>
        <fullName evidence="2">DNA-3-methyladenine glycosylase II</fullName>
        <ecNumber evidence="2">3.2.2.21</ecNumber>
    </recommendedName>
</protein>
<evidence type="ECO:0000313" key="5">
    <source>
        <dbReference type="EMBL" id="GGL26769.1"/>
    </source>
</evidence>
<evidence type="ECO:0000256" key="4">
    <source>
        <dbReference type="ARBA" id="ARBA00023204"/>
    </source>
</evidence>
<dbReference type="GO" id="GO:0006285">
    <property type="term" value="P:base-excision repair, AP site formation"/>
    <property type="evidence" value="ECO:0007669"/>
    <property type="project" value="TreeGrafter"/>
</dbReference>
<name>A0A917VX88_9NOCA</name>
<evidence type="ECO:0000313" key="6">
    <source>
        <dbReference type="Proteomes" id="UP000638263"/>
    </source>
</evidence>
<dbReference type="PANTHER" id="PTHR43003:SF6">
    <property type="entry name" value="DNA GLYCOSYLASE"/>
    <property type="match status" value="1"/>
</dbReference>
<evidence type="ECO:0000256" key="1">
    <source>
        <dbReference type="ARBA" id="ARBA00000086"/>
    </source>
</evidence>
<reference evidence="5" key="1">
    <citation type="journal article" date="2014" name="Int. J. Syst. Evol. Microbiol.">
        <title>Complete genome sequence of Corynebacterium casei LMG S-19264T (=DSM 44701T), isolated from a smear-ripened cheese.</title>
        <authorList>
            <consortium name="US DOE Joint Genome Institute (JGI-PGF)"/>
            <person name="Walter F."/>
            <person name="Albersmeier A."/>
            <person name="Kalinowski J."/>
            <person name="Ruckert C."/>
        </authorList>
    </citation>
    <scope>NUCLEOTIDE SEQUENCE</scope>
    <source>
        <strain evidence="5">CGMCC 4.3508</strain>
    </source>
</reference>
<dbReference type="Proteomes" id="UP000638263">
    <property type="component" value="Unassembled WGS sequence"/>
</dbReference>
<evidence type="ECO:0000256" key="3">
    <source>
        <dbReference type="ARBA" id="ARBA00022763"/>
    </source>
</evidence>
<keyword evidence="6" id="KW-1185">Reference proteome</keyword>